<organism evidence="2 3">
    <name type="scientific">Sphingobium cyanobacteriorum</name>
    <dbReference type="NCBI Taxonomy" id="3063954"/>
    <lineage>
        <taxon>Bacteria</taxon>
        <taxon>Pseudomonadati</taxon>
        <taxon>Pseudomonadota</taxon>
        <taxon>Alphaproteobacteria</taxon>
        <taxon>Sphingomonadales</taxon>
        <taxon>Sphingomonadaceae</taxon>
        <taxon>Sphingobium</taxon>
    </lineage>
</organism>
<proteinExistence type="predicted"/>
<reference evidence="2" key="1">
    <citation type="submission" date="2023-07" db="EMBL/GenBank/DDBJ databases">
        <title>Bacterial whole genome sequence for Sphingobium sp. HBC34.</title>
        <authorList>
            <person name="Le V."/>
            <person name="Ko S.-R."/>
            <person name="Ahn C.-Y."/>
            <person name="Oh H.-M."/>
        </authorList>
    </citation>
    <scope>NUCLEOTIDE SEQUENCE</scope>
    <source>
        <strain evidence="2">HBC34</strain>
    </source>
</reference>
<keyword evidence="3" id="KW-1185">Reference proteome</keyword>
<dbReference type="RefSeq" id="WP_304535900.1">
    <property type="nucleotide sequence ID" value="NZ_JAUQOM010000004.1"/>
</dbReference>
<evidence type="ECO:0000313" key="2">
    <source>
        <dbReference type="EMBL" id="MDO7835472.1"/>
    </source>
</evidence>
<evidence type="ECO:0000313" key="3">
    <source>
        <dbReference type="Proteomes" id="UP001176471"/>
    </source>
</evidence>
<evidence type="ECO:0000256" key="1">
    <source>
        <dbReference type="SAM" id="MobiDB-lite"/>
    </source>
</evidence>
<gene>
    <name evidence="2" type="ORF">Q4610_10510</name>
</gene>
<comment type="caution">
    <text evidence="2">The sequence shown here is derived from an EMBL/GenBank/DDBJ whole genome shotgun (WGS) entry which is preliminary data.</text>
</comment>
<dbReference type="Proteomes" id="UP001176471">
    <property type="component" value="Unassembled WGS sequence"/>
</dbReference>
<sequence>MHVPVRFPLLSGTMPFTSRAWAAKGEPRPVSEAPIIVTGVGICLGAGVGTGIDSSGQAPGTATGLALARRDTPLSNSIIDRHLIRGQAHDASPHPVLAPLRAEH</sequence>
<accession>A0ABT8ZLP5</accession>
<dbReference type="EMBL" id="JAUQOM010000004">
    <property type="protein sequence ID" value="MDO7835472.1"/>
    <property type="molecule type" value="Genomic_DNA"/>
</dbReference>
<protein>
    <submittedName>
        <fullName evidence="2">Uncharacterized protein</fullName>
    </submittedName>
</protein>
<name>A0ABT8ZLP5_9SPHN</name>
<feature type="region of interest" description="Disordered" evidence="1">
    <location>
        <begin position="85"/>
        <end position="104"/>
    </location>
</feature>